<keyword evidence="13" id="KW-0732">Signal</keyword>
<reference evidence="15 16" key="1">
    <citation type="submission" date="2018-11" db="EMBL/GenBank/DDBJ databases">
        <authorList>
            <consortium name="Pathogen Informatics"/>
        </authorList>
    </citation>
    <scope>NUCLEOTIDE SEQUENCE [LARGE SCALE GENOMIC DNA]</scope>
</reference>
<keyword evidence="4 12" id="KW-0863">Zinc-finger</keyword>
<keyword evidence="16" id="KW-1185">Reference proteome</keyword>
<dbReference type="PROSITE" id="PS51479">
    <property type="entry name" value="ZF_RTR1"/>
    <property type="match status" value="1"/>
</dbReference>
<keyword evidence="3 12" id="KW-0479">Metal-binding</keyword>
<evidence type="ECO:0000256" key="3">
    <source>
        <dbReference type="ARBA" id="ARBA00022723"/>
    </source>
</evidence>
<evidence type="ECO:0000313" key="15">
    <source>
        <dbReference type="EMBL" id="VDP45580.1"/>
    </source>
</evidence>
<dbReference type="GO" id="GO:0005634">
    <property type="term" value="C:nucleus"/>
    <property type="evidence" value="ECO:0007669"/>
    <property type="project" value="UniProtKB-SubCell"/>
</dbReference>
<evidence type="ECO:0000256" key="4">
    <source>
        <dbReference type="ARBA" id="ARBA00022771"/>
    </source>
</evidence>
<name>A0A183GP99_HELPZ</name>
<dbReference type="PANTHER" id="PTHR14732:SF0">
    <property type="entry name" value="RNA POLYMERASE II SUBUNIT B1 CTD PHOSPHATASE RPAP2-RELATED"/>
    <property type="match status" value="1"/>
</dbReference>
<dbReference type="Pfam" id="PF04181">
    <property type="entry name" value="RPAP2_Rtr1"/>
    <property type="match status" value="1"/>
</dbReference>
<feature type="domain" description="RTR1-type" evidence="14">
    <location>
        <begin position="12"/>
        <end position="99"/>
    </location>
</feature>
<dbReference type="GO" id="GO:0008420">
    <property type="term" value="F:RNA polymerase II CTD heptapeptide repeat phosphatase activity"/>
    <property type="evidence" value="ECO:0007669"/>
    <property type="project" value="UniProtKB-UniRule"/>
</dbReference>
<dbReference type="Gene3D" id="1.25.40.820">
    <property type="match status" value="1"/>
</dbReference>
<comment type="subcellular location">
    <subcellularLocation>
        <location evidence="1 12">Nucleus</location>
    </subcellularLocation>
</comment>
<evidence type="ECO:0000259" key="14">
    <source>
        <dbReference type="PROSITE" id="PS51479"/>
    </source>
</evidence>
<evidence type="ECO:0000256" key="1">
    <source>
        <dbReference type="ARBA" id="ARBA00004123"/>
    </source>
</evidence>
<organism evidence="16 17">
    <name type="scientific">Heligmosomoides polygyrus</name>
    <name type="common">Parasitic roundworm</name>
    <dbReference type="NCBI Taxonomy" id="6339"/>
    <lineage>
        <taxon>Eukaryota</taxon>
        <taxon>Metazoa</taxon>
        <taxon>Ecdysozoa</taxon>
        <taxon>Nematoda</taxon>
        <taxon>Chromadorea</taxon>
        <taxon>Rhabditida</taxon>
        <taxon>Rhabditina</taxon>
        <taxon>Rhabditomorpha</taxon>
        <taxon>Strongyloidea</taxon>
        <taxon>Heligmosomidae</taxon>
        <taxon>Heligmosomoides</taxon>
    </lineage>
</organism>
<evidence type="ECO:0000256" key="13">
    <source>
        <dbReference type="SAM" id="SignalP"/>
    </source>
</evidence>
<sequence length="244" mass="27982">MVKNTHSLTLMVYLPFLHCSSWDEVVEERFLGKPRLCGFPTCGESIVVQPKKQQYHIDRHARKIYEHRVESDMYCSRSCMLRSASVRSQLVDEPLWLSGDISRRMRRQIGLTSSTSGVSYTIEKPLEEKKARKNEIEVVRVVEQKLSDLRIREGDSSTESEAEADYYVDNETVILAEPVLLCRKLLRTSLHPICILMPLVLMVLKISSHHKTSFSSPKICHSPEIWAITEGVVEAEPVHCLLLF</sequence>
<evidence type="ECO:0000256" key="11">
    <source>
        <dbReference type="PROSITE-ProRule" id="PRU00812"/>
    </source>
</evidence>
<dbReference type="GO" id="GO:0008270">
    <property type="term" value="F:zinc ion binding"/>
    <property type="evidence" value="ECO:0007669"/>
    <property type="project" value="UniProtKB-KW"/>
</dbReference>
<evidence type="ECO:0000256" key="12">
    <source>
        <dbReference type="RuleBase" id="RU367080"/>
    </source>
</evidence>
<evidence type="ECO:0000256" key="5">
    <source>
        <dbReference type="ARBA" id="ARBA00022801"/>
    </source>
</evidence>
<evidence type="ECO:0000313" key="16">
    <source>
        <dbReference type="Proteomes" id="UP000050761"/>
    </source>
</evidence>
<evidence type="ECO:0000256" key="7">
    <source>
        <dbReference type="ARBA" id="ARBA00022912"/>
    </source>
</evidence>
<evidence type="ECO:0000256" key="6">
    <source>
        <dbReference type="ARBA" id="ARBA00022833"/>
    </source>
</evidence>
<keyword evidence="8 12" id="KW-0539">Nucleus</keyword>
<evidence type="ECO:0000256" key="9">
    <source>
        <dbReference type="ARBA" id="ARBA00047761"/>
    </source>
</evidence>
<comment type="similarity">
    <text evidence="2 11 12">Belongs to the RPAP2 family.</text>
</comment>
<dbReference type="EC" id="3.1.3.16" evidence="12"/>
<reference evidence="17" key="2">
    <citation type="submission" date="2019-09" db="UniProtKB">
        <authorList>
            <consortium name="WormBaseParasite"/>
        </authorList>
    </citation>
    <scope>IDENTIFICATION</scope>
</reference>
<dbReference type="GO" id="GO:0043175">
    <property type="term" value="F:RNA polymerase core enzyme binding"/>
    <property type="evidence" value="ECO:0007669"/>
    <property type="project" value="UniProtKB-UniRule"/>
</dbReference>
<dbReference type="AlphaFoldDB" id="A0A183GP99"/>
<dbReference type="GO" id="GO:0005737">
    <property type="term" value="C:cytoplasm"/>
    <property type="evidence" value="ECO:0007669"/>
    <property type="project" value="TreeGrafter"/>
</dbReference>
<feature type="chain" id="PRO_5044552165" description="RNA polymerase II subunit B1 CTD phosphatase RPAP2 homolog" evidence="13">
    <location>
        <begin position="20"/>
        <end position="244"/>
    </location>
</feature>
<keyword evidence="5 12" id="KW-0378">Hydrolase</keyword>
<evidence type="ECO:0000256" key="8">
    <source>
        <dbReference type="ARBA" id="ARBA00023242"/>
    </source>
</evidence>
<dbReference type="PANTHER" id="PTHR14732">
    <property type="entry name" value="RNA POLYMERASE II SUBUNIT B1 CTD PHOSPHATASE RPAP2-RELATED"/>
    <property type="match status" value="1"/>
</dbReference>
<dbReference type="WBParaSite" id="HPBE_0002451901-mRNA-1">
    <property type="protein sequence ID" value="HPBE_0002451901-mRNA-1"/>
    <property type="gene ID" value="HPBE_0002451901"/>
</dbReference>
<dbReference type="InterPro" id="IPR007308">
    <property type="entry name" value="Rtr1/RPAP2_dom"/>
</dbReference>
<protein>
    <recommendedName>
        <fullName evidence="12">RNA polymerase II subunit B1 CTD phosphatase RPAP2 homolog</fullName>
        <ecNumber evidence="12">3.1.3.16</ecNumber>
    </recommendedName>
</protein>
<comment type="catalytic activity">
    <reaction evidence="9 12">
        <text>O-phospho-L-seryl-[protein] + H2O = L-seryl-[protein] + phosphate</text>
        <dbReference type="Rhea" id="RHEA:20629"/>
        <dbReference type="Rhea" id="RHEA-COMP:9863"/>
        <dbReference type="Rhea" id="RHEA-COMP:11604"/>
        <dbReference type="ChEBI" id="CHEBI:15377"/>
        <dbReference type="ChEBI" id="CHEBI:29999"/>
        <dbReference type="ChEBI" id="CHEBI:43474"/>
        <dbReference type="ChEBI" id="CHEBI:83421"/>
        <dbReference type="EC" id="3.1.3.16"/>
    </reaction>
</comment>
<evidence type="ECO:0000256" key="2">
    <source>
        <dbReference type="ARBA" id="ARBA00005676"/>
    </source>
</evidence>
<dbReference type="InterPro" id="IPR038534">
    <property type="entry name" value="Rtr1/RPAP2_sf"/>
</dbReference>
<dbReference type="Proteomes" id="UP000050761">
    <property type="component" value="Unassembled WGS sequence"/>
</dbReference>
<dbReference type="InterPro" id="IPR039693">
    <property type="entry name" value="Rtr1/RPAP2"/>
</dbReference>
<keyword evidence="6 12" id="KW-0862">Zinc</keyword>
<proteinExistence type="inferred from homology"/>
<evidence type="ECO:0000256" key="10">
    <source>
        <dbReference type="ARBA" id="ARBA00048336"/>
    </source>
</evidence>
<evidence type="ECO:0000313" key="17">
    <source>
        <dbReference type="WBParaSite" id="HPBE_0002451901-mRNA-1"/>
    </source>
</evidence>
<comment type="function">
    <text evidence="12">Putative RNA polymerase II subunit B1 C-terminal domain (CTD) phosphatase involved in RNA polymerase II transcription regulation.</text>
</comment>
<dbReference type="OrthoDB" id="2590500at2759"/>
<keyword evidence="7 12" id="KW-0904">Protein phosphatase</keyword>
<feature type="signal peptide" evidence="13">
    <location>
        <begin position="1"/>
        <end position="19"/>
    </location>
</feature>
<dbReference type="EMBL" id="UZAH01036457">
    <property type="protein sequence ID" value="VDP45580.1"/>
    <property type="molecule type" value="Genomic_DNA"/>
</dbReference>
<accession>A0A183GP99</accession>
<accession>A0A3P8DQW8</accession>
<gene>
    <name evidence="15" type="ORF">HPBE_LOCUS24518</name>
</gene>
<comment type="catalytic activity">
    <reaction evidence="10 12">
        <text>O-phospho-L-threonyl-[protein] + H2O = L-threonyl-[protein] + phosphate</text>
        <dbReference type="Rhea" id="RHEA:47004"/>
        <dbReference type="Rhea" id="RHEA-COMP:11060"/>
        <dbReference type="Rhea" id="RHEA-COMP:11605"/>
        <dbReference type="ChEBI" id="CHEBI:15377"/>
        <dbReference type="ChEBI" id="CHEBI:30013"/>
        <dbReference type="ChEBI" id="CHEBI:43474"/>
        <dbReference type="ChEBI" id="CHEBI:61977"/>
        <dbReference type="EC" id="3.1.3.16"/>
    </reaction>
</comment>